<dbReference type="Gramene" id="QL10p043584:mrna">
    <property type="protein sequence ID" value="QL10p043584:mrna"/>
    <property type="gene ID" value="QL10p043584"/>
</dbReference>
<dbReference type="PANTHER" id="PTHR16318:SF0">
    <property type="entry name" value="GAMMA-SECRETASE SUBUNIT PEN-2"/>
    <property type="match status" value="1"/>
</dbReference>
<dbReference type="FunCoup" id="A0A7N2MS56">
    <property type="interactions" value="242"/>
</dbReference>
<organism evidence="8 9">
    <name type="scientific">Quercus lobata</name>
    <name type="common">Valley oak</name>
    <dbReference type="NCBI Taxonomy" id="97700"/>
    <lineage>
        <taxon>Eukaryota</taxon>
        <taxon>Viridiplantae</taxon>
        <taxon>Streptophyta</taxon>
        <taxon>Embryophyta</taxon>
        <taxon>Tracheophyta</taxon>
        <taxon>Spermatophyta</taxon>
        <taxon>Magnoliopsida</taxon>
        <taxon>eudicotyledons</taxon>
        <taxon>Gunneridae</taxon>
        <taxon>Pentapetalae</taxon>
        <taxon>rosids</taxon>
        <taxon>fabids</taxon>
        <taxon>Fagales</taxon>
        <taxon>Fagaceae</taxon>
        <taxon>Quercus</taxon>
    </lineage>
</organism>
<name>A0A7N2MS56_QUELO</name>
<evidence type="ECO:0000313" key="9">
    <source>
        <dbReference type="Proteomes" id="UP000594261"/>
    </source>
</evidence>
<evidence type="ECO:0000256" key="2">
    <source>
        <dbReference type="ARBA" id="ARBA00009607"/>
    </source>
</evidence>
<reference evidence="8" key="2">
    <citation type="submission" date="2021-01" db="UniProtKB">
        <authorList>
            <consortium name="EnsemblPlants"/>
        </authorList>
    </citation>
    <scope>IDENTIFICATION</scope>
</reference>
<keyword evidence="6 7" id="KW-0472">Membrane</keyword>
<dbReference type="InParanoid" id="A0A7N2MS56"/>
<evidence type="ECO:0000256" key="6">
    <source>
        <dbReference type="ARBA" id="ARBA00023136"/>
    </source>
</evidence>
<evidence type="ECO:0000313" key="8">
    <source>
        <dbReference type="EnsemblPlants" id="QL10p043584:mrna"/>
    </source>
</evidence>
<evidence type="ECO:0000256" key="3">
    <source>
        <dbReference type="ARBA" id="ARBA00022692"/>
    </source>
</evidence>
<dbReference type="EnsemblPlants" id="QL10p043584:mrna">
    <property type="protein sequence ID" value="QL10p043584:mrna"/>
    <property type="gene ID" value="QL10p043584"/>
</dbReference>
<keyword evidence="3 7" id="KW-0812">Transmembrane</keyword>
<comment type="subcellular location">
    <subcellularLocation>
        <location evidence="1">Membrane</location>
        <topology evidence="1">Multi-pass membrane protein</topology>
    </subcellularLocation>
</comment>
<dbReference type="InterPro" id="IPR019379">
    <property type="entry name" value="Gamma_Secretase_Asp_P_PEN2"/>
</dbReference>
<keyword evidence="9" id="KW-1185">Reference proteome</keyword>
<evidence type="ECO:0000256" key="5">
    <source>
        <dbReference type="ARBA" id="ARBA00022989"/>
    </source>
</evidence>
<dbReference type="EMBL" id="LRBV02000010">
    <property type="status" value="NOT_ANNOTATED_CDS"/>
    <property type="molecule type" value="Genomic_DNA"/>
</dbReference>
<feature type="transmembrane region" description="Helical" evidence="7">
    <location>
        <begin position="125"/>
        <end position="148"/>
    </location>
</feature>
<evidence type="ECO:0008006" key="10">
    <source>
        <dbReference type="Google" id="ProtNLM"/>
    </source>
</evidence>
<keyword evidence="4" id="KW-0914">Notch signaling pathway</keyword>
<dbReference type="OMA" id="WAINFCY"/>
<dbReference type="AlphaFoldDB" id="A0A7N2MS56"/>
<evidence type="ECO:0000256" key="7">
    <source>
        <dbReference type="SAM" id="Phobius"/>
    </source>
</evidence>
<dbReference type="Proteomes" id="UP000594261">
    <property type="component" value="Chromosome 10"/>
</dbReference>
<dbReference type="GO" id="GO:0070765">
    <property type="term" value="C:gamma-secretase complex"/>
    <property type="evidence" value="ECO:0007669"/>
    <property type="project" value="TreeGrafter"/>
</dbReference>
<accession>A0A7N2MS56</accession>
<dbReference type="Pfam" id="PF10251">
    <property type="entry name" value="PEN-2"/>
    <property type="match status" value="2"/>
</dbReference>
<protein>
    <recommendedName>
        <fullName evidence="10">Gamma-secretase subunit PEN-2</fullName>
    </recommendedName>
</protein>
<comment type="similarity">
    <text evidence="2">Belongs to the PEN-2 family.</text>
</comment>
<keyword evidence="5 7" id="KW-1133">Transmembrane helix</keyword>
<sequence length="176" mass="19677">METQTNNSNPNPILNGNSITGSLPVWPTVDGSLGLSEDESVKYARRFYRFGFAMLPWLWAVNCFYFWPVLRHSRSFPHIRPSDLSDLEFGSFTLCKIECGVLTRVGGRQTAEVATEVEERGKRDVVGSAVGFAVFTALLSSWAFTFAIGGERLFGPVWDQLVLYKLADKLDLTGWS</sequence>
<dbReference type="GO" id="GO:0007219">
    <property type="term" value="P:Notch signaling pathway"/>
    <property type="evidence" value="ECO:0007669"/>
    <property type="project" value="UniProtKB-KW"/>
</dbReference>
<evidence type="ECO:0000256" key="1">
    <source>
        <dbReference type="ARBA" id="ARBA00004141"/>
    </source>
</evidence>
<feature type="transmembrane region" description="Helical" evidence="7">
    <location>
        <begin position="47"/>
        <end position="70"/>
    </location>
</feature>
<dbReference type="PANTHER" id="PTHR16318">
    <property type="entry name" value="GAMMA-SECRETASE SUBUNIT PEN-2"/>
    <property type="match status" value="1"/>
</dbReference>
<evidence type="ECO:0000256" key="4">
    <source>
        <dbReference type="ARBA" id="ARBA00022976"/>
    </source>
</evidence>
<reference evidence="8 9" key="1">
    <citation type="journal article" date="2016" name="G3 (Bethesda)">
        <title>First Draft Assembly and Annotation of the Genome of a California Endemic Oak Quercus lobata Nee (Fagaceae).</title>
        <authorList>
            <person name="Sork V.L."/>
            <person name="Fitz-Gibbon S.T."/>
            <person name="Puiu D."/>
            <person name="Crepeau M."/>
            <person name="Gugger P.F."/>
            <person name="Sherman R."/>
            <person name="Stevens K."/>
            <person name="Langley C.H."/>
            <person name="Pellegrini M."/>
            <person name="Salzberg S.L."/>
        </authorList>
    </citation>
    <scope>NUCLEOTIDE SEQUENCE [LARGE SCALE GENOMIC DNA]</scope>
    <source>
        <strain evidence="8 9">cv. SW786</strain>
    </source>
</reference>
<proteinExistence type="inferred from homology"/>